<comment type="caution">
    <text evidence="2">The sequence shown here is derived from an EMBL/GenBank/DDBJ whole genome shotgun (WGS) entry which is preliminary data.</text>
</comment>
<gene>
    <name evidence="2" type="ORF">MPNT_160065</name>
</gene>
<dbReference type="SUPFAM" id="SSF56935">
    <property type="entry name" value="Porins"/>
    <property type="match status" value="1"/>
</dbReference>
<reference evidence="2" key="1">
    <citation type="submission" date="2021-02" db="EMBL/GenBank/DDBJ databases">
        <authorList>
            <person name="Cremers G."/>
            <person name="Picone N."/>
        </authorList>
    </citation>
    <scope>NUCLEOTIDE SEQUENCE</scope>
    <source>
        <strain evidence="2">PQ17</strain>
    </source>
</reference>
<keyword evidence="1" id="KW-1133">Transmembrane helix</keyword>
<keyword evidence="3" id="KW-1185">Reference proteome</keyword>
<name>A0A8J2BJZ5_9BACT</name>
<protein>
    <submittedName>
        <fullName evidence="2">Uncharacterized protein</fullName>
    </submittedName>
</protein>
<dbReference type="EMBL" id="CAJNOB010000008">
    <property type="protein sequence ID" value="CAF0694473.1"/>
    <property type="molecule type" value="Genomic_DNA"/>
</dbReference>
<dbReference type="Proteomes" id="UP000663859">
    <property type="component" value="Unassembled WGS sequence"/>
</dbReference>
<evidence type="ECO:0000313" key="3">
    <source>
        <dbReference type="Proteomes" id="UP000663859"/>
    </source>
</evidence>
<feature type="transmembrane region" description="Helical" evidence="1">
    <location>
        <begin position="12"/>
        <end position="34"/>
    </location>
</feature>
<sequence length="448" mass="50523">MRENGQEAWQRNFGYLLLRPWRISSLFALAFYFFGPLQRASPLDLSTTTEAVPGLGSTEGPLPITRESSEFQKAQSLLRVDWLNLDCDLQVDTYYDSNIFGRFRDLVGDFVTRVNGGFLLGLGDTREKKRTYLSLLAAPGGVLYWDHGDLDYFNRSVLLNGAWITEKLRFELSGGYQKYLLGVQDLSTFAVAPLPVVALPEVLRLVTTHAEYMPIMVRTTYDITPRIRLDWDGAYEIYNFDSGIPDVKKERIGGGVLYQAFAKTQIGIYGRAGVLHQVANPQQDWQTVGGRIVYQYGPKTSLTAGGGVAFLATTGGVQKTIGVFSLGCRYVPTEKILLDFRGYRDFDPSLLFGSQDFIVTGGEIRLGWKLSERWMASVYGIAQELSYFTTNRSLPLLTAQARVFGAWPELAYSFEDRYKLRVFIRWSQFEIPAVVEDWQGGVSVEVFF</sequence>
<accession>A0A8J2BJZ5</accession>
<evidence type="ECO:0000313" key="2">
    <source>
        <dbReference type="EMBL" id="CAF0694473.1"/>
    </source>
</evidence>
<organism evidence="2 3">
    <name type="scientific">Candidatus Methylacidithermus pantelleriae</name>
    <dbReference type="NCBI Taxonomy" id="2744239"/>
    <lineage>
        <taxon>Bacteria</taxon>
        <taxon>Pseudomonadati</taxon>
        <taxon>Verrucomicrobiota</taxon>
        <taxon>Methylacidiphilae</taxon>
        <taxon>Methylacidiphilales</taxon>
        <taxon>Methylacidiphilaceae</taxon>
        <taxon>Candidatus Methylacidithermus</taxon>
    </lineage>
</organism>
<dbReference type="AlphaFoldDB" id="A0A8J2BJZ5"/>
<proteinExistence type="predicted"/>
<dbReference type="RefSeq" id="WP_174583008.1">
    <property type="nucleotide sequence ID" value="NZ_CAJNOB010000008.1"/>
</dbReference>
<keyword evidence="1" id="KW-0812">Transmembrane</keyword>
<keyword evidence="1" id="KW-0472">Membrane</keyword>
<evidence type="ECO:0000256" key="1">
    <source>
        <dbReference type="SAM" id="Phobius"/>
    </source>
</evidence>